<dbReference type="GO" id="GO:0016787">
    <property type="term" value="F:hydrolase activity"/>
    <property type="evidence" value="ECO:0007669"/>
    <property type="project" value="UniProtKB-KW"/>
</dbReference>
<dbReference type="SUPFAM" id="SSF56281">
    <property type="entry name" value="Metallo-hydrolase/oxidoreductase"/>
    <property type="match status" value="1"/>
</dbReference>
<keyword evidence="2" id="KW-0479">Metal-binding</keyword>
<dbReference type="InterPro" id="IPR051013">
    <property type="entry name" value="MBL_superfamily_lactonases"/>
</dbReference>
<evidence type="ECO:0000313" key="6">
    <source>
        <dbReference type="EMBL" id="GGO87748.1"/>
    </source>
</evidence>
<dbReference type="InterPro" id="IPR001279">
    <property type="entry name" value="Metallo-B-lactamas"/>
</dbReference>
<dbReference type="SMART" id="SM00849">
    <property type="entry name" value="Lactamase_B"/>
    <property type="match status" value="1"/>
</dbReference>
<organism evidence="6 7">
    <name type="scientific">Wenjunlia tyrosinilytica</name>
    <dbReference type="NCBI Taxonomy" id="1544741"/>
    <lineage>
        <taxon>Bacteria</taxon>
        <taxon>Bacillati</taxon>
        <taxon>Actinomycetota</taxon>
        <taxon>Actinomycetes</taxon>
        <taxon>Kitasatosporales</taxon>
        <taxon>Streptomycetaceae</taxon>
        <taxon>Wenjunlia</taxon>
    </lineage>
</organism>
<name>A0A917ZPM6_9ACTN</name>
<dbReference type="PANTHER" id="PTHR42978">
    <property type="entry name" value="QUORUM-QUENCHING LACTONASE YTNP-RELATED-RELATED"/>
    <property type="match status" value="1"/>
</dbReference>
<dbReference type="Pfam" id="PF00753">
    <property type="entry name" value="Lactamase_B"/>
    <property type="match status" value="1"/>
</dbReference>
<evidence type="ECO:0000259" key="5">
    <source>
        <dbReference type="SMART" id="SM00849"/>
    </source>
</evidence>
<keyword evidence="3" id="KW-0378">Hydrolase</keyword>
<gene>
    <name evidence="6" type="ORF">GCM10012280_26930</name>
</gene>
<evidence type="ECO:0000256" key="4">
    <source>
        <dbReference type="ARBA" id="ARBA00022833"/>
    </source>
</evidence>
<accession>A0A917ZPM6</accession>
<keyword evidence="4" id="KW-0862">Zinc</keyword>
<comment type="similarity">
    <text evidence="1">Belongs to the metallo-beta-lactamase superfamily.</text>
</comment>
<evidence type="ECO:0000256" key="1">
    <source>
        <dbReference type="ARBA" id="ARBA00007749"/>
    </source>
</evidence>
<keyword evidence="7" id="KW-1185">Reference proteome</keyword>
<reference evidence="6" key="1">
    <citation type="journal article" date="2014" name="Int. J. Syst. Evol. Microbiol.">
        <title>Complete genome sequence of Corynebacterium casei LMG S-19264T (=DSM 44701T), isolated from a smear-ripened cheese.</title>
        <authorList>
            <consortium name="US DOE Joint Genome Institute (JGI-PGF)"/>
            <person name="Walter F."/>
            <person name="Albersmeier A."/>
            <person name="Kalinowski J."/>
            <person name="Ruckert C."/>
        </authorList>
    </citation>
    <scope>NUCLEOTIDE SEQUENCE</scope>
    <source>
        <strain evidence="6">CGMCC 4.7201</strain>
    </source>
</reference>
<dbReference type="Gene3D" id="3.60.15.10">
    <property type="entry name" value="Ribonuclease Z/Hydroxyacylglutathione hydrolase-like"/>
    <property type="match status" value="1"/>
</dbReference>
<protein>
    <submittedName>
        <fullName evidence="6">MBL fold metallo-hydrolase</fullName>
    </submittedName>
</protein>
<comment type="caution">
    <text evidence="6">The sequence shown here is derived from an EMBL/GenBank/DDBJ whole genome shotgun (WGS) entry which is preliminary data.</text>
</comment>
<dbReference type="Proteomes" id="UP000641932">
    <property type="component" value="Unassembled WGS sequence"/>
</dbReference>
<dbReference type="EMBL" id="BMMS01000010">
    <property type="protein sequence ID" value="GGO87748.1"/>
    <property type="molecule type" value="Genomic_DNA"/>
</dbReference>
<evidence type="ECO:0000256" key="2">
    <source>
        <dbReference type="ARBA" id="ARBA00022723"/>
    </source>
</evidence>
<sequence>MTVHHLDCATMCPLGGSRMVAHCLLVEGARGLVLVDTGFGTADIADPSRLGRLFHVTTRPLLDPRQTALSQVRALGRDPADVRDIVVTHLDLDHAGGLADFPGARVHLLAAEHRAAHRRATVLERKRYLPAQWAHGPRWELHEPTGQWMGAPAAPVLDDPEVLLVPLAGHTRGHSGVAVRREDGGWLLHCGDSYFFHGQTDPERPHCPKPLALADRLLAVDNRARVAGRARLRELRRTRSDQVTLFCAHDPHEFAALSSPGAPEFREPL</sequence>
<dbReference type="AlphaFoldDB" id="A0A917ZPM6"/>
<proteinExistence type="inferred from homology"/>
<dbReference type="RefSeq" id="WP_189131856.1">
    <property type="nucleotide sequence ID" value="NZ_BMMS01000010.1"/>
</dbReference>
<dbReference type="GO" id="GO:0046872">
    <property type="term" value="F:metal ion binding"/>
    <property type="evidence" value="ECO:0007669"/>
    <property type="project" value="UniProtKB-KW"/>
</dbReference>
<reference evidence="6" key="2">
    <citation type="submission" date="2020-09" db="EMBL/GenBank/DDBJ databases">
        <authorList>
            <person name="Sun Q."/>
            <person name="Zhou Y."/>
        </authorList>
    </citation>
    <scope>NUCLEOTIDE SEQUENCE</scope>
    <source>
        <strain evidence="6">CGMCC 4.7201</strain>
    </source>
</reference>
<dbReference type="CDD" id="cd07742">
    <property type="entry name" value="metallo-hydrolase-like_MBL-fold"/>
    <property type="match status" value="1"/>
</dbReference>
<dbReference type="PANTHER" id="PTHR42978:SF3">
    <property type="entry name" value="BLR3078 PROTEIN"/>
    <property type="match status" value="1"/>
</dbReference>
<evidence type="ECO:0000256" key="3">
    <source>
        <dbReference type="ARBA" id="ARBA00022801"/>
    </source>
</evidence>
<evidence type="ECO:0000313" key="7">
    <source>
        <dbReference type="Proteomes" id="UP000641932"/>
    </source>
</evidence>
<dbReference type="InterPro" id="IPR036866">
    <property type="entry name" value="RibonucZ/Hydroxyglut_hydro"/>
</dbReference>
<feature type="domain" description="Metallo-beta-lactamase" evidence="5">
    <location>
        <begin position="20"/>
        <end position="249"/>
    </location>
</feature>